<accession>D5E3Q5</accession>
<keyword evidence="1" id="KW-1133">Transmembrane helix</keyword>
<name>D5E3Q5_PRIM1</name>
<evidence type="ECO:0000256" key="1">
    <source>
        <dbReference type="SAM" id="Phobius"/>
    </source>
</evidence>
<keyword evidence="1" id="KW-0472">Membrane</keyword>
<sequence length="84" mass="10247">MSKKQRVERIFREEEVSHYIKPYIMYMTCIIWTIFNLVYDFKKANRRFLACFTRCYWINDSDTAIVKISKFVLVLIDIGQILIR</sequence>
<dbReference type="AlphaFoldDB" id="D5E3Q5"/>
<gene>
    <name evidence="2" type="ordered locus">BMQ_pBM50091</name>
</gene>
<keyword evidence="1" id="KW-0812">Transmembrane</keyword>
<keyword evidence="3" id="KW-1185">Reference proteome</keyword>
<geneLocation type="plasmid" evidence="2 3">
    <name>pBM500</name>
</geneLocation>
<reference evidence="2 3" key="1">
    <citation type="journal article" date="2011" name="J. Bacteriol.">
        <title>Genome sequences of the biotechnologically important Bacillus megaterium strains QM B1551 and DSM319.</title>
        <authorList>
            <person name="Eppinger M."/>
            <person name="Bunk B."/>
            <person name="Johns M.A."/>
            <person name="Edirisinghe J.N."/>
            <person name="Kutumbaka K.K."/>
            <person name="Koenig S.S."/>
            <person name="Huot Creasy H."/>
            <person name="Rosovitz M.J."/>
            <person name="Riley D.R."/>
            <person name="Daugherty S."/>
            <person name="Martin M."/>
            <person name="Elbourne L.D."/>
            <person name="Paulsen I."/>
            <person name="Biedendieck R."/>
            <person name="Braun C."/>
            <person name="Grayburn S."/>
            <person name="Dhingra S."/>
            <person name="Lukyanchuk V."/>
            <person name="Ball B."/>
            <person name="Ul-Qamar R."/>
            <person name="Seibel J."/>
            <person name="Bremer E."/>
            <person name="Jahn D."/>
            <person name="Ravel J."/>
            <person name="Vary P.S."/>
        </authorList>
    </citation>
    <scope>NUCLEOTIDE SEQUENCE [LARGE SCALE GENOMIC DNA]</scope>
    <source>
        <strain evidence="3">ATCC 12872 / QMB1551</strain>
        <plasmid evidence="2">pBM500</plasmid>
    </source>
</reference>
<proteinExistence type="predicted"/>
<organism evidence="2 3">
    <name type="scientific">Priestia megaterium (strain ATCC 12872 / QMB1551)</name>
    <name type="common">Bacillus megaterium</name>
    <dbReference type="NCBI Taxonomy" id="545693"/>
    <lineage>
        <taxon>Bacteria</taxon>
        <taxon>Bacillati</taxon>
        <taxon>Bacillota</taxon>
        <taxon>Bacilli</taxon>
        <taxon>Bacillales</taxon>
        <taxon>Bacillaceae</taxon>
        <taxon>Priestia</taxon>
    </lineage>
</organism>
<evidence type="ECO:0000313" key="2">
    <source>
        <dbReference type="EMBL" id="ADE72430.1"/>
    </source>
</evidence>
<dbReference type="KEGG" id="bmq:BMQ_pBM50091"/>
<keyword evidence="2" id="KW-0614">Plasmid</keyword>
<dbReference type="HOGENOM" id="CLU_2520726_0_0_9"/>
<dbReference type="Proteomes" id="UP000000935">
    <property type="component" value="Plasmid pBM500"/>
</dbReference>
<feature type="transmembrane region" description="Helical" evidence="1">
    <location>
        <begin position="20"/>
        <end position="39"/>
    </location>
</feature>
<protein>
    <submittedName>
        <fullName evidence="2">Uncharacterized protein</fullName>
    </submittedName>
</protein>
<evidence type="ECO:0000313" key="3">
    <source>
        <dbReference type="Proteomes" id="UP000000935"/>
    </source>
</evidence>
<dbReference type="EMBL" id="CP001988">
    <property type="protein sequence ID" value="ADE72430.1"/>
    <property type="molecule type" value="Genomic_DNA"/>
</dbReference>